<dbReference type="PANTHER" id="PTHR46182">
    <property type="entry name" value="FI19480P1"/>
    <property type="match status" value="1"/>
</dbReference>
<evidence type="ECO:0008006" key="15">
    <source>
        <dbReference type="Google" id="ProtNLM"/>
    </source>
</evidence>
<name>A0A7J6C079_9TELE</name>
<dbReference type="SUPFAM" id="SSF101278">
    <property type="entry name" value="N-terminal domain of adenylylcyclase associated protein, CAP"/>
    <property type="match status" value="1"/>
</dbReference>
<dbReference type="Pfam" id="PF08603">
    <property type="entry name" value="CAP_C"/>
    <property type="match status" value="1"/>
</dbReference>
<feature type="domain" description="C-CAP/cofactor C-like" evidence="12">
    <location>
        <begin position="1310"/>
        <end position="1444"/>
    </location>
</feature>
<dbReference type="Gene3D" id="2.60.40.10">
    <property type="entry name" value="Immunoglobulins"/>
    <property type="match status" value="5"/>
</dbReference>
<feature type="compositionally biased region" description="Low complexity" evidence="9">
    <location>
        <begin position="1207"/>
        <end position="1221"/>
    </location>
</feature>
<evidence type="ECO:0000256" key="6">
    <source>
        <dbReference type="ARBA" id="ARBA00022989"/>
    </source>
</evidence>
<dbReference type="InterPro" id="IPR000601">
    <property type="entry name" value="PKD_dom"/>
</dbReference>
<organism evidence="13 14">
    <name type="scientific">Onychostoma macrolepis</name>
    <dbReference type="NCBI Taxonomy" id="369639"/>
    <lineage>
        <taxon>Eukaryota</taxon>
        <taxon>Metazoa</taxon>
        <taxon>Chordata</taxon>
        <taxon>Craniata</taxon>
        <taxon>Vertebrata</taxon>
        <taxon>Euteleostomi</taxon>
        <taxon>Actinopterygii</taxon>
        <taxon>Neopterygii</taxon>
        <taxon>Teleostei</taxon>
        <taxon>Ostariophysi</taxon>
        <taxon>Cypriniformes</taxon>
        <taxon>Cyprinidae</taxon>
        <taxon>Acrossocheilinae</taxon>
        <taxon>Onychostoma</taxon>
    </lineage>
</organism>
<evidence type="ECO:0000256" key="4">
    <source>
        <dbReference type="ARBA" id="ARBA00022692"/>
    </source>
</evidence>
<evidence type="ECO:0000256" key="1">
    <source>
        <dbReference type="ARBA" id="ARBA00004202"/>
    </source>
</evidence>
<dbReference type="Pfam" id="PF23597">
    <property type="entry name" value="KIAA0319_N"/>
    <property type="match status" value="1"/>
</dbReference>
<feature type="region of interest" description="Disordered" evidence="9">
    <location>
        <begin position="1269"/>
        <end position="1310"/>
    </location>
</feature>
<evidence type="ECO:0000313" key="14">
    <source>
        <dbReference type="Proteomes" id="UP000579812"/>
    </source>
</evidence>
<dbReference type="GO" id="GO:0005886">
    <property type="term" value="C:plasma membrane"/>
    <property type="evidence" value="ECO:0007669"/>
    <property type="project" value="UniProtKB-SubCell"/>
</dbReference>
<dbReference type="InterPro" id="IPR013912">
    <property type="entry name" value="Adenylate_cyclase-assoc_CAP_C"/>
</dbReference>
<dbReference type="SMART" id="SM00673">
    <property type="entry name" value="CARP"/>
    <property type="match status" value="2"/>
</dbReference>
<dbReference type="InterPro" id="IPR017901">
    <property type="entry name" value="C-CAP_CF_C-like"/>
</dbReference>
<dbReference type="PROSITE" id="PS51329">
    <property type="entry name" value="C_CAP_COFACTOR_C"/>
    <property type="match status" value="1"/>
</dbReference>
<dbReference type="FunFam" id="1.25.40.330:FF:000001">
    <property type="entry name" value="Adenylyl cyclase-associated protein"/>
    <property type="match status" value="1"/>
</dbReference>
<keyword evidence="6 10" id="KW-1133">Transmembrane helix</keyword>
<sequence length="1466" mass="159308">MRLFRARALKPSKNLTDIEQCCGAMRLWLQEVLLLSWKMPNVEPRMHRWKWPAQFISLYLGYLCFLCSISGVSASMCTVTGGVLGIHWSSVIGLGWRPLAVDGGGPRCWESCCLKPSCGAVWSLGGRCVLLACARKEGCTITSLPQPDRKSLGLLQQLNKSMRRKPRNAEDIRVIRETEHEIDRGLSVKPTAPLTTSIGEALSHTASETTIQSTGGSGEQVALSVSEHNSTLDADTVDHSALNNSNQSPQSTPDTRAVTLPTTPAAVRELVVSAGKNVEVTLPRNEVELNAFVVPAPPSGANYAFDWRLRTHPKDYSGEMEGKRSKTLKLSKLTVGLYEFEVVVDGDGAHGEGYINVTVNPEPRVNKPPVAVVSPKYQEISLPTSSTVIDGSQSTDDDKVVSWHWEEVKGPLGEEKASGDTAILTLTNLVPGNYTFSLTVTDSDGAQNSTQAMLLVNKATDYRPTANAGPNQVITLPRNYITLYGNQSTDDHDSLSYEWSLSPESKGKVVEMQGVRTPILQLSAMQEGDYTFQLTVTDSSGQQDTAQVTVIVQPENNKPPVADAGPDKELTLPVDRTTLDGSKSSDDQKIATYHWTKTNGPEGVKIDNADTAVAVVTGLQEGEYIFTLTVTDERMLENSDAVSVIVREEDDQPPVAKVLSSPPITLPIRTAILDGSRSSDDKGSISYLWTREESSPAAGDVLNNSDHQAVLFLGNLVEGKYSFTLTVTDSKGKISTDRGTVEVRPDVYERDLVELILEVAVAQVSRRQKDMLIRQVGVLLGVLDSDIAVREISAFNEHSTRLVFLVSGGPGRPPLAGHSVAMELRNKFRKQKNEFLIFRAQRVDTVICQLNCSGHGECDSFTRRCVCHPFWMENLFNTYFWDTESNCEWSVLYVTIASFMIVVAVATVIWGIVCCCRRRKSKVRRKSRYKMLEGDDQESLELQLPRPGRLKPVPAPTSSALMHSDSDLESDDGQAGIPWSDRERGKLLPPQNGSLQGDDMAELAGLVQRLEVAVGRLEAMSSSGGGGSPAAASGVVSVYVEAYDNLLAGPVAQYTALSQKIGGDVQKHAELMKQAFSCQRQLLVTASNSQKPSDSVLTSLLAPVSKVIQEVQAFREKNRSSPLFNHLSAVSESVPALGWVAIAPKPGPYVKEMQDAAMFYTNRVLKDYKEKDKMHVEWVHAYVSIWTELQAYIKQHHTTGLSWSKTGPVASASGGAPRGGAPAPPPPGPPPPPMDLDKSSGGDSGATNRNALFASLNKGADITKGLKHVSDDQKTHKNPALKTQGGPLPSGPKPFAARPTAAASPARTLPPVLELDGKKWKVENQEGVQGLVISDTELKQVVYAFKCNNSTLQVKGKINSIILDNCKKLGLVFDDVVGIVEVINCRDVKVQVMGKVPTISINKTDGCHVYLSKDSLSCEIVSAKSSEMNVLVPNKDGEYTEIPVPEQFKTVWDGSKLVTTATEIAG</sequence>
<keyword evidence="3" id="KW-1003">Cell membrane</keyword>
<dbReference type="InterPro" id="IPR035986">
    <property type="entry name" value="PKD_dom_sf"/>
</dbReference>
<evidence type="ECO:0000256" key="2">
    <source>
        <dbReference type="ARBA" id="ARBA00007659"/>
    </source>
</evidence>
<feature type="transmembrane region" description="Helical" evidence="10">
    <location>
        <begin position="891"/>
        <end position="916"/>
    </location>
</feature>
<dbReference type="SUPFAM" id="SSF69340">
    <property type="entry name" value="C-terminal domain of adenylylcyclase associated protein"/>
    <property type="match status" value="1"/>
</dbReference>
<feature type="domain" description="PKD" evidence="11">
    <location>
        <begin position="481"/>
        <end position="553"/>
    </location>
</feature>
<dbReference type="InterPro" id="IPR006599">
    <property type="entry name" value="CARP_motif"/>
</dbReference>
<dbReference type="FunFam" id="2.60.40.10:FF:000257">
    <property type="entry name" value="Dyslexia-associated protein KIAA0319-like"/>
    <property type="match status" value="1"/>
</dbReference>
<dbReference type="SMART" id="SM00089">
    <property type="entry name" value="PKD"/>
    <property type="match status" value="4"/>
</dbReference>
<gene>
    <name evidence="13" type="ORF">G5714_018657</name>
</gene>
<dbReference type="PANTHER" id="PTHR46182:SF3">
    <property type="entry name" value="DYSLEXIA-ASSOCIATED PROTEIN KIAA0319-LIKE PROTEIN"/>
    <property type="match status" value="1"/>
</dbReference>
<protein>
    <recommendedName>
        <fullName evidence="15">Adenylyl cyclase-associated protein</fullName>
    </recommendedName>
</protein>
<evidence type="ECO:0000256" key="8">
    <source>
        <dbReference type="ARBA" id="ARBA00023180"/>
    </source>
</evidence>
<dbReference type="PROSITE" id="PS01088">
    <property type="entry name" value="CAP_1"/>
    <property type="match status" value="1"/>
</dbReference>
<feature type="compositionally biased region" description="Pro residues" evidence="9">
    <location>
        <begin position="1222"/>
        <end position="1234"/>
    </location>
</feature>
<keyword evidence="8" id="KW-0325">Glycoprotein</keyword>
<comment type="subcellular location">
    <subcellularLocation>
        <location evidence="1">Cell membrane</location>
        <topology evidence="1">Peripheral membrane protein</topology>
    </subcellularLocation>
</comment>
<dbReference type="InterPro" id="IPR036223">
    <property type="entry name" value="CAP_C_sf"/>
</dbReference>
<evidence type="ECO:0000259" key="11">
    <source>
        <dbReference type="PROSITE" id="PS50093"/>
    </source>
</evidence>
<dbReference type="InterPro" id="IPR022409">
    <property type="entry name" value="PKD/Chitinase_dom"/>
</dbReference>
<comment type="similarity">
    <text evidence="2">Belongs to the CAP family.</text>
</comment>
<dbReference type="Pfam" id="PF23620">
    <property type="entry name" value="KIAA0319"/>
    <property type="match status" value="1"/>
</dbReference>
<dbReference type="InterPro" id="IPR056502">
    <property type="entry name" value="KIAA0319-like_C"/>
</dbReference>
<feature type="region of interest" description="Disordered" evidence="9">
    <location>
        <begin position="941"/>
        <end position="994"/>
    </location>
</feature>
<dbReference type="Proteomes" id="UP000579812">
    <property type="component" value="Unassembled WGS sequence"/>
</dbReference>
<evidence type="ECO:0000256" key="5">
    <source>
        <dbReference type="ARBA" id="ARBA00022737"/>
    </source>
</evidence>
<feature type="compositionally biased region" description="Polar residues" evidence="9">
    <location>
        <begin position="241"/>
        <end position="254"/>
    </location>
</feature>
<dbReference type="Pfam" id="PF21938">
    <property type="entry name" value="CAP_N"/>
    <property type="match status" value="1"/>
</dbReference>
<dbReference type="PROSITE" id="PS50093">
    <property type="entry name" value="PKD"/>
    <property type="match status" value="1"/>
</dbReference>
<feature type="region of interest" description="Disordered" evidence="9">
    <location>
        <begin position="1202"/>
        <end position="1249"/>
    </location>
</feature>
<dbReference type="EMBL" id="JAAMOB010000019">
    <property type="protein sequence ID" value="KAF4100461.1"/>
    <property type="molecule type" value="Genomic_DNA"/>
</dbReference>
<comment type="caution">
    <text evidence="13">The sequence shown here is derived from an EMBL/GenBank/DDBJ whole genome shotgun (WGS) entry which is preliminary data.</text>
</comment>
<dbReference type="FunFam" id="2.60.40.10:FF:000258">
    <property type="entry name" value="Dyslexia-associated protein KIAA0319 homolog"/>
    <property type="match status" value="1"/>
</dbReference>
<evidence type="ECO:0000256" key="3">
    <source>
        <dbReference type="ARBA" id="ARBA00022475"/>
    </source>
</evidence>
<feature type="region of interest" description="Disordered" evidence="9">
    <location>
        <begin position="238"/>
        <end position="258"/>
    </location>
</feature>
<dbReference type="GO" id="GO:0005794">
    <property type="term" value="C:Golgi apparatus"/>
    <property type="evidence" value="ECO:0007669"/>
    <property type="project" value="TreeGrafter"/>
</dbReference>
<dbReference type="FunFam" id="2.160.20.70:FF:000001">
    <property type="entry name" value="Adenylyl cyclase-associated protein"/>
    <property type="match status" value="1"/>
</dbReference>
<dbReference type="GO" id="GO:0007010">
    <property type="term" value="P:cytoskeleton organization"/>
    <property type="evidence" value="ECO:0007669"/>
    <property type="project" value="InterPro"/>
</dbReference>
<dbReference type="InterPro" id="IPR036222">
    <property type="entry name" value="CAP_N_sf"/>
</dbReference>
<dbReference type="FunFam" id="2.60.40.10:FF:000061">
    <property type="entry name" value="Dyslexia-associated protein KIAA0319 homolog"/>
    <property type="match status" value="2"/>
</dbReference>
<evidence type="ECO:0000256" key="7">
    <source>
        <dbReference type="ARBA" id="ARBA00023136"/>
    </source>
</evidence>
<evidence type="ECO:0000256" key="9">
    <source>
        <dbReference type="SAM" id="MobiDB-lite"/>
    </source>
</evidence>
<feature type="compositionally biased region" description="Low complexity" evidence="9">
    <location>
        <begin position="1293"/>
        <end position="1310"/>
    </location>
</feature>
<dbReference type="InterPro" id="IPR053950">
    <property type="entry name" value="CAP_N"/>
</dbReference>
<dbReference type="FunFam" id="2.60.40.10:FF:000319">
    <property type="entry name" value="Dyslexia-associated protein KIAA0319 homolog"/>
    <property type="match status" value="1"/>
</dbReference>
<reference evidence="13 14" key="1">
    <citation type="submission" date="2020-04" db="EMBL/GenBank/DDBJ databases">
        <title>Chromosome-level genome assembly of a cyprinid fish Onychostoma macrolepis by integration of Nanopore Sequencing, Bionano and Hi-C technology.</title>
        <authorList>
            <person name="Wang D."/>
        </authorList>
    </citation>
    <scope>NUCLEOTIDE SEQUENCE [LARGE SCALE GENOMIC DNA]</scope>
    <source>
        <strain evidence="13">SWU-2019</strain>
        <tissue evidence="13">Muscle</tissue>
    </source>
</reference>
<accession>A0A7J6C079</accession>
<dbReference type="InterPro" id="IPR013992">
    <property type="entry name" value="Adenylate_cyclase-assoc_CAP_N"/>
</dbReference>
<dbReference type="InterPro" id="IPR016098">
    <property type="entry name" value="CAP/MinC_C"/>
</dbReference>
<evidence type="ECO:0000313" key="13">
    <source>
        <dbReference type="EMBL" id="KAF4100461.1"/>
    </source>
</evidence>
<dbReference type="InterPro" id="IPR013783">
    <property type="entry name" value="Ig-like_fold"/>
</dbReference>
<keyword evidence="7 10" id="KW-0472">Membrane</keyword>
<keyword evidence="5" id="KW-0677">Repeat</keyword>
<dbReference type="Pfam" id="PF22352">
    <property type="entry name" value="K319L-like_PKD"/>
    <property type="match status" value="5"/>
</dbReference>
<dbReference type="Gene3D" id="2.160.20.70">
    <property type="match status" value="1"/>
</dbReference>
<dbReference type="InterPro" id="IPR029865">
    <property type="entry name" value="KIAA0319-like"/>
</dbReference>
<dbReference type="GO" id="GO:0003779">
    <property type="term" value="F:actin binding"/>
    <property type="evidence" value="ECO:0007669"/>
    <property type="project" value="InterPro"/>
</dbReference>
<evidence type="ECO:0000259" key="12">
    <source>
        <dbReference type="PROSITE" id="PS51329"/>
    </source>
</evidence>
<dbReference type="InterPro" id="IPR013980">
    <property type="entry name" value="MANSC_dom"/>
</dbReference>
<evidence type="ECO:0000256" key="10">
    <source>
        <dbReference type="SAM" id="Phobius"/>
    </source>
</evidence>
<keyword evidence="4 10" id="KW-0812">Transmembrane</keyword>
<dbReference type="CDD" id="cd00146">
    <property type="entry name" value="PKD"/>
    <property type="match status" value="3"/>
</dbReference>
<dbReference type="InterPro" id="IPR018106">
    <property type="entry name" value="CAP_CS_N"/>
</dbReference>
<dbReference type="Pfam" id="PF01213">
    <property type="entry name" value="CAP_N-CM"/>
    <property type="match status" value="1"/>
</dbReference>
<dbReference type="Gene3D" id="1.25.40.330">
    <property type="entry name" value="Adenylate cyclase-associated CAP, N-terminal domain"/>
    <property type="match status" value="1"/>
</dbReference>
<keyword evidence="14" id="KW-1185">Reference proteome</keyword>
<dbReference type="GO" id="GO:0031410">
    <property type="term" value="C:cytoplasmic vesicle"/>
    <property type="evidence" value="ECO:0007669"/>
    <property type="project" value="TreeGrafter"/>
</dbReference>
<feature type="transmembrane region" description="Helical" evidence="10">
    <location>
        <begin position="55"/>
        <end position="76"/>
    </location>
</feature>
<dbReference type="SUPFAM" id="SSF49299">
    <property type="entry name" value="PKD domain"/>
    <property type="match status" value="4"/>
</dbReference>
<proteinExistence type="inferred from homology"/>
<dbReference type="GO" id="GO:0001764">
    <property type="term" value="P:neuron migration"/>
    <property type="evidence" value="ECO:0007669"/>
    <property type="project" value="TreeGrafter"/>
</dbReference>